<gene>
    <name evidence="9" type="ORF">IFM89_012316</name>
</gene>
<dbReference type="SUPFAM" id="SSF53720">
    <property type="entry name" value="ALDH-like"/>
    <property type="match status" value="2"/>
</dbReference>
<dbReference type="Pfam" id="PF00171">
    <property type="entry name" value="Aldedh"/>
    <property type="match status" value="2"/>
</dbReference>
<dbReference type="InterPro" id="IPR015590">
    <property type="entry name" value="Aldehyde_DH_dom"/>
</dbReference>
<dbReference type="GO" id="GO:0005737">
    <property type="term" value="C:cytoplasm"/>
    <property type="evidence" value="ECO:0007669"/>
    <property type="project" value="TreeGrafter"/>
</dbReference>
<evidence type="ECO:0000256" key="4">
    <source>
        <dbReference type="ARBA" id="ARBA00024226"/>
    </source>
</evidence>
<evidence type="ECO:0000256" key="2">
    <source>
        <dbReference type="ARBA" id="ARBA00023002"/>
    </source>
</evidence>
<dbReference type="PANTHER" id="PTHR43570">
    <property type="entry name" value="ALDEHYDE DEHYDROGENASE"/>
    <property type="match status" value="1"/>
</dbReference>
<evidence type="ECO:0000259" key="8">
    <source>
        <dbReference type="Pfam" id="PF00171"/>
    </source>
</evidence>
<feature type="active site" evidence="6">
    <location>
        <position position="226"/>
    </location>
</feature>
<comment type="similarity">
    <text evidence="1 7">Belongs to the aldehyde dehydrogenase family.</text>
</comment>
<dbReference type="AlphaFoldDB" id="A0A835LXT3"/>
<evidence type="ECO:0000256" key="1">
    <source>
        <dbReference type="ARBA" id="ARBA00009986"/>
    </source>
</evidence>
<proteinExistence type="inferred from homology"/>
<dbReference type="Proteomes" id="UP000631114">
    <property type="component" value="Unassembled WGS sequence"/>
</dbReference>
<dbReference type="InterPro" id="IPR029510">
    <property type="entry name" value="Ald_DH_CS_GLU"/>
</dbReference>
<dbReference type="OrthoDB" id="440325at2759"/>
<evidence type="ECO:0000256" key="5">
    <source>
        <dbReference type="ARBA" id="ARBA00049194"/>
    </source>
</evidence>
<dbReference type="FunFam" id="3.40.605.10:FF:000004">
    <property type="entry name" value="Aldehyde dehydrogenase"/>
    <property type="match status" value="1"/>
</dbReference>
<dbReference type="Gene3D" id="3.40.605.10">
    <property type="entry name" value="Aldehyde Dehydrogenase, Chain A, domain 1"/>
    <property type="match status" value="2"/>
</dbReference>
<dbReference type="InterPro" id="IPR016163">
    <property type="entry name" value="Ald_DH_C"/>
</dbReference>
<keyword evidence="2 7" id="KW-0560">Oxidoreductase</keyword>
<dbReference type="GO" id="GO:0004029">
    <property type="term" value="F:aldehyde dehydrogenase (NAD+) activity"/>
    <property type="evidence" value="ECO:0007669"/>
    <property type="project" value="UniProtKB-EC"/>
</dbReference>
<dbReference type="InterPro" id="IPR016162">
    <property type="entry name" value="Ald_DH_N"/>
</dbReference>
<evidence type="ECO:0000256" key="7">
    <source>
        <dbReference type="RuleBase" id="RU003345"/>
    </source>
</evidence>
<dbReference type="FunFam" id="3.40.309.10:FF:000003">
    <property type="entry name" value="Aldehyde dehydrogenase"/>
    <property type="match status" value="1"/>
</dbReference>
<name>A0A835LXT3_9MAGN</name>
<comment type="catalytic activity">
    <reaction evidence="5">
        <text>an aldehyde + NAD(+) + H2O = a carboxylate + NADH + 2 H(+)</text>
        <dbReference type="Rhea" id="RHEA:16185"/>
        <dbReference type="ChEBI" id="CHEBI:15377"/>
        <dbReference type="ChEBI" id="CHEBI:15378"/>
        <dbReference type="ChEBI" id="CHEBI:17478"/>
        <dbReference type="ChEBI" id="CHEBI:29067"/>
        <dbReference type="ChEBI" id="CHEBI:57540"/>
        <dbReference type="ChEBI" id="CHEBI:57945"/>
        <dbReference type="EC" id="1.2.1.3"/>
    </reaction>
</comment>
<evidence type="ECO:0000256" key="6">
    <source>
        <dbReference type="PROSITE-ProRule" id="PRU10007"/>
    </source>
</evidence>
<dbReference type="GO" id="GO:0006081">
    <property type="term" value="P:aldehyde metabolic process"/>
    <property type="evidence" value="ECO:0007669"/>
    <property type="project" value="InterPro"/>
</dbReference>
<keyword evidence="10" id="KW-1185">Reference proteome</keyword>
<comment type="caution">
    <text evidence="9">The sequence shown here is derived from an EMBL/GenBank/DDBJ whole genome shotgun (WGS) entry which is preliminary data.</text>
</comment>
<dbReference type="InterPro" id="IPR016161">
    <property type="entry name" value="Ald_DH/histidinol_DH"/>
</dbReference>
<feature type="domain" description="Aldehyde dehydrogenase" evidence="8">
    <location>
        <begin position="540"/>
        <end position="647"/>
    </location>
</feature>
<reference evidence="9 10" key="1">
    <citation type="submission" date="2020-10" db="EMBL/GenBank/DDBJ databases">
        <title>The Coptis chinensis genome and diversification of protoberbering-type alkaloids.</title>
        <authorList>
            <person name="Wang B."/>
            <person name="Shu S."/>
            <person name="Song C."/>
            <person name="Liu Y."/>
        </authorList>
    </citation>
    <scope>NUCLEOTIDE SEQUENCE [LARGE SCALE GENOMIC DNA]</scope>
    <source>
        <strain evidence="9">HL-2020</strain>
        <tissue evidence="9">Leaf</tissue>
    </source>
</reference>
<dbReference type="PANTHER" id="PTHR43570:SF16">
    <property type="entry name" value="ALDEHYDE DEHYDROGENASE TYPE III, ISOFORM Q"/>
    <property type="match status" value="1"/>
</dbReference>
<keyword evidence="3" id="KW-0520">NAD</keyword>
<dbReference type="EMBL" id="JADFTS010000004">
    <property type="protein sequence ID" value="KAF9608977.1"/>
    <property type="molecule type" value="Genomic_DNA"/>
</dbReference>
<feature type="domain" description="Aldehyde dehydrogenase" evidence="8">
    <location>
        <begin position="39"/>
        <end position="413"/>
    </location>
</feature>
<dbReference type="Gene3D" id="3.40.309.10">
    <property type="entry name" value="Aldehyde Dehydrogenase, Chain A, domain 2"/>
    <property type="match status" value="1"/>
</dbReference>
<dbReference type="GO" id="GO:0009737">
    <property type="term" value="P:response to abscisic acid"/>
    <property type="evidence" value="ECO:0007669"/>
    <property type="project" value="UniProtKB-ARBA"/>
</dbReference>
<dbReference type="InterPro" id="IPR012394">
    <property type="entry name" value="Aldehyde_DH_NAD(P)"/>
</dbReference>
<dbReference type="InterPro" id="IPR016160">
    <property type="entry name" value="Ald_DH_CS_CYS"/>
</dbReference>
<dbReference type="EC" id="1.2.1.3" evidence="4"/>
<sequence length="647" mass="72363">MTVIMADEENKDKKFDSKSGSLLVKELRKSFGSGVTKSYEWRVAQLNSIFKMMDENESEIAEALAKDLSKHSFETFFSEISFIKTSCKVALKELKHWMKPEKVKTSITTFPASAEIVSEPLGVVLVISTWNYPIMLSLDPMIGAIAAGNAVVLKPSEIAPASSSLLARFIEKYLDTSSIRVVEGAVPETAALLEQKWDKIFYTGNGRVARIIMSAAAKHLTPVVLELGGKSPVIVDSNIDLKVASRRIAYGKWACNNGQACIAPDYIITTKAFAPKLVDALRSRLEEFYGKDPMESKEISRVVNSNHFARLTKFLDEDKVSDKIVYGGQRDEKRLKIAPTILLDVPQDSLIMQEEIFGPLLPIVTVDNLEESFALILSKDKPLAAYLFTKDKKLEQKFVSTISSGGMIVNDTVIHVIIFPYLRLIHYLLEELERVEWVRTMESSHLMPSVTRRQLCTNGFVGDAPIRYPPFTPRKQRLLTALLNGDIFGAIFSLIGWSKTCSRISASLSFEQVGIMADEENKNKKFDSESASVLVKELRKSFGSGVTKSYEWRVAQINSIIKMMDENESEIAEALAKDLSKPKFESFVAEISMTKTSCKLALKELKHWMKPQKVKTEITTFPSSAEIVSEPLGVVLVISTWNYPICM</sequence>
<dbReference type="PROSITE" id="PS00070">
    <property type="entry name" value="ALDEHYDE_DEHYDR_CYS"/>
    <property type="match status" value="1"/>
</dbReference>
<evidence type="ECO:0000313" key="10">
    <source>
        <dbReference type="Proteomes" id="UP000631114"/>
    </source>
</evidence>
<evidence type="ECO:0000256" key="3">
    <source>
        <dbReference type="ARBA" id="ARBA00023027"/>
    </source>
</evidence>
<protein>
    <recommendedName>
        <fullName evidence="4">aldehyde dehydrogenase (NAD(+))</fullName>
        <ecNumber evidence="4">1.2.1.3</ecNumber>
    </recommendedName>
</protein>
<accession>A0A835LXT3</accession>
<dbReference type="PROSITE" id="PS00687">
    <property type="entry name" value="ALDEHYDE_DEHYDR_GLU"/>
    <property type="match status" value="1"/>
</dbReference>
<evidence type="ECO:0000313" key="9">
    <source>
        <dbReference type="EMBL" id="KAF9608977.1"/>
    </source>
</evidence>
<organism evidence="9 10">
    <name type="scientific">Coptis chinensis</name>
    <dbReference type="NCBI Taxonomy" id="261450"/>
    <lineage>
        <taxon>Eukaryota</taxon>
        <taxon>Viridiplantae</taxon>
        <taxon>Streptophyta</taxon>
        <taxon>Embryophyta</taxon>
        <taxon>Tracheophyta</taxon>
        <taxon>Spermatophyta</taxon>
        <taxon>Magnoliopsida</taxon>
        <taxon>Ranunculales</taxon>
        <taxon>Ranunculaceae</taxon>
        <taxon>Coptidoideae</taxon>
        <taxon>Coptis</taxon>
    </lineage>
</organism>